<organism evidence="2 3">
    <name type="scientific">Aureobasidium subglaciale (strain EXF-2481)</name>
    <name type="common">Aureobasidium pullulans var. subglaciale</name>
    <dbReference type="NCBI Taxonomy" id="1043005"/>
    <lineage>
        <taxon>Eukaryota</taxon>
        <taxon>Fungi</taxon>
        <taxon>Dikarya</taxon>
        <taxon>Ascomycota</taxon>
        <taxon>Pezizomycotina</taxon>
        <taxon>Dothideomycetes</taxon>
        <taxon>Dothideomycetidae</taxon>
        <taxon>Dothideales</taxon>
        <taxon>Saccotheciaceae</taxon>
        <taxon>Aureobasidium</taxon>
    </lineage>
</organism>
<evidence type="ECO:0000313" key="2">
    <source>
        <dbReference type="EMBL" id="KEQ96382.1"/>
    </source>
</evidence>
<keyword evidence="3" id="KW-1185">Reference proteome</keyword>
<sequence>MPRSCSRTPVSLQEIREGPVQASLTHQLADSHQGLDSLKGVSESTHKEMSKVSSDVQQSTGHREKLEAFKRRRKLDDMKMEQTVKVVLSCIDGLEIHVSLALGQSDPILRAGVHLVKSVLLEVFGFSVARLPNPTDGEEGFHNFESNNSVDEEAGEDLEDAQSADENEVDEDEDEQRPRKRARRVIEDDDDDEDN</sequence>
<dbReference type="Proteomes" id="UP000030641">
    <property type="component" value="Unassembled WGS sequence"/>
</dbReference>
<gene>
    <name evidence="2" type="ORF">AUEXF2481DRAFT_28336</name>
</gene>
<protein>
    <submittedName>
        <fullName evidence="2">Uncharacterized protein</fullName>
    </submittedName>
</protein>
<feature type="compositionally biased region" description="Acidic residues" evidence="1">
    <location>
        <begin position="150"/>
        <end position="175"/>
    </location>
</feature>
<proteinExistence type="predicted"/>
<evidence type="ECO:0000313" key="3">
    <source>
        <dbReference type="Proteomes" id="UP000030641"/>
    </source>
</evidence>
<evidence type="ECO:0000256" key="1">
    <source>
        <dbReference type="SAM" id="MobiDB-lite"/>
    </source>
</evidence>
<feature type="region of interest" description="Disordered" evidence="1">
    <location>
        <begin position="28"/>
        <end position="63"/>
    </location>
</feature>
<reference evidence="2 3" key="1">
    <citation type="journal article" date="2014" name="BMC Genomics">
        <title>Genome sequencing of four Aureobasidium pullulans varieties: biotechnological potential, stress tolerance, and description of new species.</title>
        <authorList>
            <person name="Gostin Ar C."/>
            <person name="Ohm R.A."/>
            <person name="Kogej T."/>
            <person name="Sonjak S."/>
            <person name="Turk M."/>
            <person name="Zajc J."/>
            <person name="Zalar P."/>
            <person name="Grube M."/>
            <person name="Sun H."/>
            <person name="Han J."/>
            <person name="Sharma A."/>
            <person name="Chiniquy J."/>
            <person name="Ngan C.Y."/>
            <person name="Lipzen A."/>
            <person name="Barry K."/>
            <person name="Grigoriev I.V."/>
            <person name="Gunde-Cimerman N."/>
        </authorList>
    </citation>
    <scope>NUCLEOTIDE SEQUENCE [LARGE SCALE GENOMIC DNA]</scope>
    <source>
        <strain evidence="2 3">EXF-2481</strain>
    </source>
</reference>
<dbReference type="AlphaFoldDB" id="A0A074YQK5"/>
<feature type="region of interest" description="Disordered" evidence="1">
    <location>
        <begin position="134"/>
        <end position="195"/>
    </location>
</feature>
<feature type="compositionally biased region" description="Polar residues" evidence="1">
    <location>
        <begin position="51"/>
        <end position="60"/>
    </location>
</feature>
<name>A0A074YQK5_AURSE</name>
<dbReference type="EMBL" id="KL584756">
    <property type="protein sequence ID" value="KEQ96382.1"/>
    <property type="molecule type" value="Genomic_DNA"/>
</dbReference>
<dbReference type="GeneID" id="25363698"/>
<dbReference type="OrthoDB" id="10675379at2759"/>
<accession>A0A074YQK5</accession>
<dbReference type="RefSeq" id="XP_013344874.1">
    <property type="nucleotide sequence ID" value="XM_013489420.1"/>
</dbReference>
<dbReference type="HOGENOM" id="CLU_1396048_0_0_1"/>
<dbReference type="InParanoid" id="A0A074YQK5"/>